<dbReference type="InterPro" id="IPR050109">
    <property type="entry name" value="HTH-type_TetR-like_transc_reg"/>
</dbReference>
<evidence type="ECO:0000313" key="7">
    <source>
        <dbReference type="Proteomes" id="UP000291259"/>
    </source>
</evidence>
<dbReference type="KEGG" id="agf:ET445_12580"/>
<gene>
    <name evidence="6" type="ORF">ET445_12580</name>
</gene>
<keyword evidence="7" id="KW-1185">Reference proteome</keyword>
<dbReference type="GO" id="GO:0003700">
    <property type="term" value="F:DNA-binding transcription factor activity"/>
    <property type="evidence" value="ECO:0007669"/>
    <property type="project" value="TreeGrafter"/>
</dbReference>
<sequence>MPRTAPRGGPRTRAKIARVAKRLFFERGFDAVTVAEIARQAGVSPVTVFNHFPRKEDLILDRADDAVELLRAAVRDRTPGVDLLDSLRTLVSPHLDEDRPLAGASPSSLLFLRTVADSPTLISRAREIAATLQSALEEELNADPAFVRDARFFAAFFVAGYSTVVVESASLLLGGAPPYDVAEFQRGRIDRLVGALRNGVTD</sequence>
<dbReference type="EMBL" id="CP035491">
    <property type="protein sequence ID" value="QAY74049.1"/>
    <property type="molecule type" value="Genomic_DNA"/>
</dbReference>
<evidence type="ECO:0000256" key="4">
    <source>
        <dbReference type="PROSITE-ProRule" id="PRU00335"/>
    </source>
</evidence>
<feature type="domain" description="HTH tetR-type" evidence="5">
    <location>
        <begin position="10"/>
        <end position="70"/>
    </location>
</feature>
<organism evidence="6 7">
    <name type="scientific">Agromyces protaetiae</name>
    <dbReference type="NCBI Taxonomy" id="2509455"/>
    <lineage>
        <taxon>Bacteria</taxon>
        <taxon>Bacillati</taxon>
        <taxon>Actinomycetota</taxon>
        <taxon>Actinomycetes</taxon>
        <taxon>Micrococcales</taxon>
        <taxon>Microbacteriaceae</taxon>
        <taxon>Agromyces</taxon>
    </lineage>
</organism>
<evidence type="ECO:0000313" key="6">
    <source>
        <dbReference type="EMBL" id="QAY74049.1"/>
    </source>
</evidence>
<name>A0A4P6FHN4_9MICO</name>
<dbReference type="PROSITE" id="PS50977">
    <property type="entry name" value="HTH_TETR_2"/>
    <property type="match status" value="1"/>
</dbReference>
<dbReference type="GO" id="GO:0000976">
    <property type="term" value="F:transcription cis-regulatory region binding"/>
    <property type="evidence" value="ECO:0007669"/>
    <property type="project" value="TreeGrafter"/>
</dbReference>
<dbReference type="AlphaFoldDB" id="A0A4P6FHN4"/>
<feature type="DNA-binding region" description="H-T-H motif" evidence="4">
    <location>
        <begin position="33"/>
        <end position="52"/>
    </location>
</feature>
<accession>A0A4P6FHN4</accession>
<keyword evidence="1" id="KW-0805">Transcription regulation</keyword>
<evidence type="ECO:0000256" key="1">
    <source>
        <dbReference type="ARBA" id="ARBA00023015"/>
    </source>
</evidence>
<dbReference type="PANTHER" id="PTHR30055">
    <property type="entry name" value="HTH-TYPE TRANSCRIPTIONAL REGULATOR RUTR"/>
    <property type="match status" value="1"/>
</dbReference>
<evidence type="ECO:0000256" key="2">
    <source>
        <dbReference type="ARBA" id="ARBA00023125"/>
    </source>
</evidence>
<dbReference type="PANTHER" id="PTHR30055:SF234">
    <property type="entry name" value="HTH-TYPE TRANSCRIPTIONAL REGULATOR BETI"/>
    <property type="match status" value="1"/>
</dbReference>
<dbReference type="PRINTS" id="PR00455">
    <property type="entry name" value="HTHTETR"/>
</dbReference>
<evidence type="ECO:0000259" key="5">
    <source>
        <dbReference type="PROSITE" id="PS50977"/>
    </source>
</evidence>
<dbReference type="OrthoDB" id="956698at2"/>
<dbReference type="InterPro" id="IPR009057">
    <property type="entry name" value="Homeodomain-like_sf"/>
</dbReference>
<reference evidence="6 7" key="1">
    <citation type="submission" date="2019-01" db="EMBL/GenBank/DDBJ databases">
        <title>Genome sequencing of strain FW100M-8.</title>
        <authorList>
            <person name="Heo J."/>
            <person name="Kim S.-J."/>
            <person name="Kim J.-S."/>
            <person name="Hong S.-B."/>
            <person name="Kwon S.-W."/>
        </authorList>
    </citation>
    <scope>NUCLEOTIDE SEQUENCE [LARGE SCALE GENOMIC DNA]</scope>
    <source>
        <strain evidence="6 7">FW100M-8</strain>
    </source>
</reference>
<keyword evidence="3" id="KW-0804">Transcription</keyword>
<dbReference type="Proteomes" id="UP000291259">
    <property type="component" value="Chromosome"/>
</dbReference>
<evidence type="ECO:0000256" key="3">
    <source>
        <dbReference type="ARBA" id="ARBA00023163"/>
    </source>
</evidence>
<dbReference type="Gene3D" id="1.10.10.60">
    <property type="entry name" value="Homeodomain-like"/>
    <property type="match status" value="1"/>
</dbReference>
<proteinExistence type="predicted"/>
<keyword evidence="2 4" id="KW-0238">DNA-binding</keyword>
<dbReference type="InterPro" id="IPR001647">
    <property type="entry name" value="HTH_TetR"/>
</dbReference>
<protein>
    <submittedName>
        <fullName evidence="6">TetR/AcrR family transcriptional regulator</fullName>
    </submittedName>
</protein>
<dbReference type="RefSeq" id="WP_129191597.1">
    <property type="nucleotide sequence ID" value="NZ_CP035491.1"/>
</dbReference>
<dbReference type="Gene3D" id="1.10.357.10">
    <property type="entry name" value="Tetracycline Repressor, domain 2"/>
    <property type="match status" value="1"/>
</dbReference>
<dbReference type="Pfam" id="PF00440">
    <property type="entry name" value="TetR_N"/>
    <property type="match status" value="1"/>
</dbReference>
<dbReference type="SUPFAM" id="SSF46689">
    <property type="entry name" value="Homeodomain-like"/>
    <property type="match status" value="1"/>
</dbReference>